<reference evidence="1 2" key="1">
    <citation type="submission" date="2024-02" db="EMBL/GenBank/DDBJ databases">
        <title>Discinaceae phylogenomics.</title>
        <authorList>
            <person name="Dirks A.C."/>
            <person name="James T.Y."/>
        </authorList>
    </citation>
    <scope>NUCLEOTIDE SEQUENCE [LARGE SCALE GENOMIC DNA]</scope>
    <source>
        <strain evidence="1 2">ACD0624</strain>
    </source>
</reference>
<evidence type="ECO:0000313" key="2">
    <source>
        <dbReference type="Proteomes" id="UP001447188"/>
    </source>
</evidence>
<protein>
    <recommendedName>
        <fullName evidence="3">Secreted protein</fullName>
    </recommendedName>
</protein>
<gene>
    <name evidence="1" type="ORF">Q9L58_002937</name>
</gene>
<comment type="caution">
    <text evidence="1">The sequence shown here is derived from an EMBL/GenBank/DDBJ whole genome shotgun (WGS) entry which is preliminary data.</text>
</comment>
<evidence type="ECO:0008006" key="3">
    <source>
        <dbReference type="Google" id="ProtNLM"/>
    </source>
</evidence>
<dbReference type="EMBL" id="JBBBZM010000027">
    <property type="protein sequence ID" value="KAL0638002.1"/>
    <property type="molecule type" value="Genomic_DNA"/>
</dbReference>
<organism evidence="1 2">
    <name type="scientific">Discina gigas</name>
    <dbReference type="NCBI Taxonomy" id="1032678"/>
    <lineage>
        <taxon>Eukaryota</taxon>
        <taxon>Fungi</taxon>
        <taxon>Dikarya</taxon>
        <taxon>Ascomycota</taxon>
        <taxon>Pezizomycotina</taxon>
        <taxon>Pezizomycetes</taxon>
        <taxon>Pezizales</taxon>
        <taxon>Discinaceae</taxon>
        <taxon>Discina</taxon>
    </lineage>
</organism>
<evidence type="ECO:0000313" key="1">
    <source>
        <dbReference type="EMBL" id="KAL0638002.1"/>
    </source>
</evidence>
<proteinExistence type="predicted"/>
<keyword evidence="2" id="KW-1185">Reference proteome</keyword>
<name>A0ABR3GQ12_9PEZI</name>
<dbReference type="Proteomes" id="UP001447188">
    <property type="component" value="Unassembled WGS sequence"/>
</dbReference>
<accession>A0ABR3GQ12</accession>
<sequence length="101" mass="10435">MAPLPDMLLLLPVASVISLSPKTSVSIRLNALLRMIAAVAMFVQLAAPGTLSQPAIPSLVPTARLGALSTKQSSGRMAPVVAPIRTVAFMKRTAVADSLVS</sequence>